<evidence type="ECO:0000313" key="2">
    <source>
        <dbReference type="Proteomes" id="UP000552864"/>
    </source>
</evidence>
<gene>
    <name evidence="1" type="ORF">HGH91_05515</name>
</gene>
<accession>A0A847SPU7</accession>
<organism evidence="1 2">
    <name type="scientific">Chitinophaga eiseniae</name>
    <dbReference type="NCBI Taxonomy" id="634771"/>
    <lineage>
        <taxon>Bacteria</taxon>
        <taxon>Pseudomonadati</taxon>
        <taxon>Bacteroidota</taxon>
        <taxon>Chitinophagia</taxon>
        <taxon>Chitinophagales</taxon>
        <taxon>Chitinophagaceae</taxon>
        <taxon>Chitinophaga</taxon>
    </lineage>
</organism>
<dbReference type="AlphaFoldDB" id="A0A847SPU7"/>
<dbReference type="EMBL" id="JABAHZ010000001">
    <property type="protein sequence ID" value="NLR78072.1"/>
    <property type="molecule type" value="Genomic_DNA"/>
</dbReference>
<sequence length="148" mass="16779">MRKANKNKEGSGSQQGAFRSFSAVLFIVLDGLFRFCKRMNAVDTGSNEGLSTDDDSTKLNTESICVDIGSSEFAKSYKFRVYADRKNEFTGCEILLEFSRLVRQVMIDFHEQGIPVTYSDLYASLFEVVKERRKVGGLKKAFSFFLSY</sequence>
<name>A0A847SPU7_9BACT</name>
<comment type="caution">
    <text evidence="1">The sequence shown here is derived from an EMBL/GenBank/DDBJ whole genome shotgun (WGS) entry which is preliminary data.</text>
</comment>
<protein>
    <submittedName>
        <fullName evidence="1">Uncharacterized protein</fullName>
    </submittedName>
</protein>
<proteinExistence type="predicted"/>
<evidence type="ECO:0000313" key="1">
    <source>
        <dbReference type="EMBL" id="NLR78072.1"/>
    </source>
</evidence>
<reference evidence="1 2" key="1">
    <citation type="submission" date="2020-04" db="EMBL/GenBank/DDBJ databases">
        <authorList>
            <person name="Yin C."/>
        </authorList>
    </citation>
    <scope>NUCLEOTIDE SEQUENCE [LARGE SCALE GENOMIC DNA]</scope>
    <source>
        <strain evidence="1 2">Ak56</strain>
    </source>
</reference>
<dbReference type="Proteomes" id="UP000552864">
    <property type="component" value="Unassembled WGS sequence"/>
</dbReference>
<dbReference type="RefSeq" id="WP_168737426.1">
    <property type="nucleotide sequence ID" value="NZ_JABAHZ010000001.1"/>
</dbReference>
<keyword evidence="2" id="KW-1185">Reference proteome</keyword>